<dbReference type="EMBL" id="CP119313">
    <property type="protein sequence ID" value="WEK21345.1"/>
    <property type="molecule type" value="Genomic_DNA"/>
</dbReference>
<feature type="chain" id="PRO_5042532841" evidence="1">
    <location>
        <begin position="19"/>
        <end position="78"/>
    </location>
</feature>
<proteinExistence type="predicted"/>
<dbReference type="Proteomes" id="UP001214530">
    <property type="component" value="Chromosome"/>
</dbReference>
<organism evidence="2 3">
    <name type="scientific">Candidatus Pedobacter colombiensis</name>
    <dbReference type="NCBI Taxonomy" id="3121371"/>
    <lineage>
        <taxon>Bacteria</taxon>
        <taxon>Pseudomonadati</taxon>
        <taxon>Bacteroidota</taxon>
        <taxon>Sphingobacteriia</taxon>
        <taxon>Sphingobacteriales</taxon>
        <taxon>Sphingobacteriaceae</taxon>
        <taxon>Pedobacter</taxon>
    </lineage>
</organism>
<gene>
    <name evidence="2" type="ORF">P0Y49_09345</name>
</gene>
<keyword evidence="1" id="KW-0732">Signal</keyword>
<accession>A0AAJ6B8G0</accession>
<sequence length="78" mass="7934">MKKQILTFAILTTIAVGGALVGKANTKTIGAKPAPVVGVCTTSVPCHASSTPSCTIDKVQYIGFDANTGLCSRPLALD</sequence>
<name>A0AAJ6B8G0_9SPHI</name>
<protein>
    <submittedName>
        <fullName evidence="2">Uncharacterized protein</fullName>
    </submittedName>
</protein>
<evidence type="ECO:0000313" key="3">
    <source>
        <dbReference type="Proteomes" id="UP001214530"/>
    </source>
</evidence>
<feature type="signal peptide" evidence="1">
    <location>
        <begin position="1"/>
        <end position="18"/>
    </location>
</feature>
<evidence type="ECO:0000256" key="1">
    <source>
        <dbReference type="SAM" id="SignalP"/>
    </source>
</evidence>
<dbReference type="AlphaFoldDB" id="A0AAJ6B8G0"/>
<evidence type="ECO:0000313" key="2">
    <source>
        <dbReference type="EMBL" id="WEK21345.1"/>
    </source>
</evidence>
<reference evidence="2" key="1">
    <citation type="submission" date="2023-03" db="EMBL/GenBank/DDBJ databases">
        <title>Andean soil-derived lignocellulolytic bacterial consortium as a source of novel taxa and putative plastic-active enzymes.</title>
        <authorList>
            <person name="Diaz-Garcia L."/>
            <person name="Chuvochina M."/>
            <person name="Feuerriegel G."/>
            <person name="Bunk B."/>
            <person name="Sproer C."/>
            <person name="Streit W.R."/>
            <person name="Rodriguez L.M."/>
            <person name="Overmann J."/>
            <person name="Jimenez D.J."/>
        </authorList>
    </citation>
    <scope>NUCLEOTIDE SEQUENCE</scope>
    <source>
        <strain evidence="2">MAG 3858</strain>
    </source>
</reference>